<name>A0ABQ3XKU9_9ACTN</name>
<keyword evidence="2" id="KW-1185">Reference proteome</keyword>
<comment type="caution">
    <text evidence="1">The sequence shown here is derived from an EMBL/GenBank/DDBJ whole genome shotgun (WGS) entry which is preliminary data.</text>
</comment>
<dbReference type="Gene3D" id="3.30.70.1060">
    <property type="entry name" value="Dimeric alpha+beta barrel"/>
    <property type="match status" value="1"/>
</dbReference>
<accession>A0ABQ3XKU9</accession>
<dbReference type="Proteomes" id="UP000612282">
    <property type="component" value="Unassembled WGS sequence"/>
</dbReference>
<dbReference type="EMBL" id="BOMG01000094">
    <property type="protein sequence ID" value="GID59119.1"/>
    <property type="molecule type" value="Genomic_DNA"/>
</dbReference>
<evidence type="ECO:0000313" key="1">
    <source>
        <dbReference type="EMBL" id="GID59119.1"/>
    </source>
</evidence>
<proteinExistence type="predicted"/>
<evidence type="ECO:0000313" key="2">
    <source>
        <dbReference type="Proteomes" id="UP000612282"/>
    </source>
</evidence>
<sequence>MPTPLQHFMILLYERDLPTSARSVSPTVLEAHFALRKHVAEIGGRIVGGHAMAAGVTIRNNEVSPGQDTPSLAGCYVVEASDLDHAIWIGRMIPVVDGWVEVRPVLTA</sequence>
<evidence type="ECO:0008006" key="3">
    <source>
        <dbReference type="Google" id="ProtNLM"/>
    </source>
</evidence>
<dbReference type="RefSeq" id="WP_203804872.1">
    <property type="nucleotide sequence ID" value="NZ_BAAAQE010000094.1"/>
</dbReference>
<gene>
    <name evidence="1" type="ORF">Aco03nite_075230</name>
</gene>
<reference evidence="1 2" key="1">
    <citation type="submission" date="2021-01" db="EMBL/GenBank/DDBJ databases">
        <title>Whole genome shotgun sequence of Actinoplanes couchii NBRC 106145.</title>
        <authorList>
            <person name="Komaki H."/>
            <person name="Tamura T."/>
        </authorList>
    </citation>
    <scope>NUCLEOTIDE SEQUENCE [LARGE SCALE GENOMIC DNA]</scope>
    <source>
        <strain evidence="1 2">NBRC 106145</strain>
    </source>
</reference>
<organism evidence="1 2">
    <name type="scientific">Actinoplanes couchii</name>
    <dbReference type="NCBI Taxonomy" id="403638"/>
    <lineage>
        <taxon>Bacteria</taxon>
        <taxon>Bacillati</taxon>
        <taxon>Actinomycetota</taxon>
        <taxon>Actinomycetes</taxon>
        <taxon>Micromonosporales</taxon>
        <taxon>Micromonosporaceae</taxon>
        <taxon>Actinoplanes</taxon>
    </lineage>
</organism>
<protein>
    <recommendedName>
        <fullName evidence="3">YCII-related domain-containing protein</fullName>
    </recommendedName>
</protein>